<dbReference type="NCBIfam" id="TIGR01887">
    <property type="entry name" value="dipeptidaselike"/>
    <property type="match status" value="1"/>
</dbReference>
<organism evidence="9 10">
    <name type="scientific">Pseudalkalibacillus berkeleyi</name>
    <dbReference type="NCBI Taxonomy" id="1069813"/>
    <lineage>
        <taxon>Bacteria</taxon>
        <taxon>Bacillati</taxon>
        <taxon>Bacillota</taxon>
        <taxon>Bacilli</taxon>
        <taxon>Bacillales</taxon>
        <taxon>Fictibacillaceae</taxon>
        <taxon>Pseudalkalibacillus</taxon>
    </lineage>
</organism>
<dbReference type="InterPro" id="IPR001261">
    <property type="entry name" value="ArgE/DapE_CS"/>
</dbReference>
<name>A0ABS9H3G1_9BACL</name>
<reference evidence="9 10" key="1">
    <citation type="submission" date="2022-01" db="EMBL/GenBank/DDBJ databases">
        <title>Alkalihalobacillus sp. EGI L200015, a novel bacterium isolated from a salt lake sediment.</title>
        <authorList>
            <person name="Gao L."/>
            <person name="Fang B.-Z."/>
            <person name="Li W.-J."/>
        </authorList>
    </citation>
    <scope>NUCLEOTIDE SEQUENCE [LARGE SCALE GENOMIC DNA]</scope>
    <source>
        <strain evidence="9 10">KCTC 12718</strain>
    </source>
</reference>
<dbReference type="SUPFAM" id="SSF55031">
    <property type="entry name" value="Bacterial exopeptidase dimerisation domain"/>
    <property type="match status" value="1"/>
</dbReference>
<keyword evidence="3" id="KW-0645">Protease</keyword>
<evidence type="ECO:0000256" key="8">
    <source>
        <dbReference type="ARBA" id="ARBA00023049"/>
    </source>
</evidence>
<protein>
    <submittedName>
        <fullName evidence="9">Dipeptidase PepV</fullName>
        <ecNumber evidence="9">3.4.13.-</ecNumber>
    </submittedName>
</protein>
<dbReference type="InterPro" id="IPR010964">
    <property type="entry name" value="M20A_pepV-rel"/>
</dbReference>
<dbReference type="SUPFAM" id="SSF53187">
    <property type="entry name" value="Zn-dependent exopeptidases"/>
    <property type="match status" value="1"/>
</dbReference>
<evidence type="ECO:0000256" key="5">
    <source>
        <dbReference type="ARBA" id="ARBA00022801"/>
    </source>
</evidence>
<evidence type="ECO:0000256" key="3">
    <source>
        <dbReference type="ARBA" id="ARBA00022670"/>
    </source>
</evidence>
<dbReference type="EMBL" id="JAKIJS010000001">
    <property type="protein sequence ID" value="MCF6138338.1"/>
    <property type="molecule type" value="Genomic_DNA"/>
</dbReference>
<dbReference type="Gene3D" id="3.30.70.360">
    <property type="match status" value="2"/>
</dbReference>
<dbReference type="Pfam" id="PF01546">
    <property type="entry name" value="Peptidase_M20"/>
    <property type="match status" value="1"/>
</dbReference>
<evidence type="ECO:0000313" key="9">
    <source>
        <dbReference type="EMBL" id="MCF6138338.1"/>
    </source>
</evidence>
<dbReference type="InterPro" id="IPR036264">
    <property type="entry name" value="Bact_exopeptidase_dim_dom"/>
</dbReference>
<keyword evidence="7 9" id="KW-0224">Dipeptidase</keyword>
<gene>
    <name evidence="9" type="primary">pepV</name>
    <name evidence="9" type="ORF">L2716_11425</name>
</gene>
<dbReference type="CDD" id="cd03888">
    <property type="entry name" value="M20_PepV"/>
    <property type="match status" value="1"/>
</dbReference>
<dbReference type="InterPro" id="IPR050072">
    <property type="entry name" value="Peptidase_M20A"/>
</dbReference>
<evidence type="ECO:0000256" key="7">
    <source>
        <dbReference type="ARBA" id="ARBA00022997"/>
    </source>
</evidence>
<accession>A0ABS9H3G1</accession>
<keyword evidence="4" id="KW-0479">Metal-binding</keyword>
<comment type="similarity">
    <text evidence="2">Belongs to the peptidase M20A family.</text>
</comment>
<proteinExistence type="inferred from homology"/>
<comment type="cofactor">
    <cofactor evidence="1">
        <name>Zn(2+)</name>
        <dbReference type="ChEBI" id="CHEBI:29105"/>
    </cofactor>
</comment>
<dbReference type="InterPro" id="IPR002933">
    <property type="entry name" value="Peptidase_M20"/>
</dbReference>
<sequence>MINWKEEVEKRKASLIEDLQALLQIESTLDHDTAREGAPFGEKINQALVHLLEKGESDGFQSKNVDGYAGHLEFGSGEELVGVLCHIDVVPAGDGWSSDPFAAEIRDGRIYARGAIDDKGPTMAAYYAMKIVQELGLKLNKRVRIIFGTDEESNWQCVKHYFKHEEMPTMGFAPDAAFPIIYAEKGLYDCEWKQKDFTKSVDGDVRLISFDSGRRLNMVPDYAEAVVGGLSGDVVDDYRSFIQENGLNGDAHVAGDQVTFKLEGLSVHGSKPHTGKNAGLFLAAFLSGHSFDPNGDSFIRLVNDYLTADTEGAKLGIRDSDEITGELTMNAGTFVYTANEGGRIGMNLRYPVSHDFERTHKVLTDVGEKYGYELCEIEHLKPHHVPKDHPLIKTLLNVYEEQTGDEGYLISIGGGTYARSLDAGVAFGALFPGDPELAHQKDEYIDIENLLKATAIYAQAIYELAK</sequence>
<dbReference type="EC" id="3.4.13.-" evidence="9"/>
<dbReference type="PROSITE" id="PS00759">
    <property type="entry name" value="ARGE_DAPE_CPG2_2"/>
    <property type="match status" value="1"/>
</dbReference>
<dbReference type="PANTHER" id="PTHR43808">
    <property type="entry name" value="ACETYLORNITHINE DEACETYLASE"/>
    <property type="match status" value="1"/>
</dbReference>
<evidence type="ECO:0000313" key="10">
    <source>
        <dbReference type="Proteomes" id="UP001649381"/>
    </source>
</evidence>
<evidence type="ECO:0000256" key="4">
    <source>
        <dbReference type="ARBA" id="ARBA00022723"/>
    </source>
</evidence>
<evidence type="ECO:0000256" key="1">
    <source>
        <dbReference type="ARBA" id="ARBA00001947"/>
    </source>
</evidence>
<dbReference type="RefSeq" id="WP_236334706.1">
    <property type="nucleotide sequence ID" value="NZ_JAKIJS010000001.1"/>
</dbReference>
<dbReference type="Gene3D" id="3.40.630.10">
    <property type="entry name" value="Zn peptidases"/>
    <property type="match status" value="1"/>
</dbReference>
<keyword evidence="8" id="KW-0482">Metalloprotease</keyword>
<dbReference type="Proteomes" id="UP001649381">
    <property type="component" value="Unassembled WGS sequence"/>
</dbReference>
<comment type="caution">
    <text evidence="9">The sequence shown here is derived from an EMBL/GenBank/DDBJ whole genome shotgun (WGS) entry which is preliminary data.</text>
</comment>
<dbReference type="NCBIfam" id="NF005591">
    <property type="entry name" value="PRK07318.1"/>
    <property type="match status" value="1"/>
</dbReference>
<keyword evidence="5 9" id="KW-0378">Hydrolase</keyword>
<evidence type="ECO:0000256" key="6">
    <source>
        <dbReference type="ARBA" id="ARBA00022833"/>
    </source>
</evidence>
<dbReference type="GO" id="GO:0016805">
    <property type="term" value="F:dipeptidase activity"/>
    <property type="evidence" value="ECO:0007669"/>
    <property type="project" value="UniProtKB-KW"/>
</dbReference>
<evidence type="ECO:0000256" key="2">
    <source>
        <dbReference type="ARBA" id="ARBA00006247"/>
    </source>
</evidence>
<keyword evidence="6" id="KW-0862">Zinc</keyword>
<keyword evidence="10" id="KW-1185">Reference proteome</keyword>
<dbReference type="PANTHER" id="PTHR43808:SF31">
    <property type="entry name" value="N-ACETYL-L-CITRULLINE DEACETYLASE"/>
    <property type="match status" value="1"/>
</dbReference>